<dbReference type="Gene3D" id="2.30.30.140">
    <property type="match status" value="1"/>
</dbReference>
<keyword evidence="4" id="KW-1185">Reference proteome</keyword>
<dbReference type="EMBL" id="LIAE01007739">
    <property type="protein sequence ID" value="PAV77236.1"/>
    <property type="molecule type" value="Genomic_DNA"/>
</dbReference>
<dbReference type="Proteomes" id="UP000218231">
    <property type="component" value="Unassembled WGS sequence"/>
</dbReference>
<feature type="region of interest" description="Disordered" evidence="1">
    <location>
        <begin position="219"/>
        <end position="254"/>
    </location>
</feature>
<feature type="region of interest" description="Disordered" evidence="1">
    <location>
        <begin position="73"/>
        <end position="156"/>
    </location>
</feature>
<feature type="compositionally biased region" description="Basic residues" evidence="1">
    <location>
        <begin position="833"/>
        <end position="844"/>
    </location>
</feature>
<comment type="caution">
    <text evidence="3">The sequence shown here is derived from an EMBL/GenBank/DDBJ whole genome shotgun (WGS) entry which is preliminary data.</text>
</comment>
<feature type="region of interest" description="Disordered" evidence="1">
    <location>
        <begin position="755"/>
        <end position="844"/>
    </location>
</feature>
<dbReference type="InterPro" id="IPR000313">
    <property type="entry name" value="PWWP_dom"/>
</dbReference>
<dbReference type="SUPFAM" id="SSF63748">
    <property type="entry name" value="Tudor/PWWP/MBT"/>
    <property type="match status" value="1"/>
</dbReference>
<protein>
    <recommendedName>
        <fullName evidence="2">PWWP domain-containing protein</fullName>
    </recommendedName>
</protein>
<evidence type="ECO:0000313" key="3">
    <source>
        <dbReference type="EMBL" id="PAV77236.1"/>
    </source>
</evidence>
<feature type="compositionally biased region" description="Low complexity" evidence="1">
    <location>
        <begin position="817"/>
        <end position="832"/>
    </location>
</feature>
<dbReference type="Pfam" id="PF00855">
    <property type="entry name" value="PWWP"/>
    <property type="match status" value="1"/>
</dbReference>
<reference evidence="3 4" key="1">
    <citation type="journal article" date="2017" name="Curr. Biol.">
        <title>Genome architecture and evolution of a unichromosomal asexual nematode.</title>
        <authorList>
            <person name="Fradin H."/>
            <person name="Zegar C."/>
            <person name="Gutwein M."/>
            <person name="Lucas J."/>
            <person name="Kovtun M."/>
            <person name="Corcoran D."/>
            <person name="Baugh L.R."/>
            <person name="Kiontke K."/>
            <person name="Gunsalus K."/>
            <person name="Fitch D.H."/>
            <person name="Piano F."/>
        </authorList>
    </citation>
    <scope>NUCLEOTIDE SEQUENCE [LARGE SCALE GENOMIC DNA]</scope>
    <source>
        <strain evidence="3">PF1309</strain>
    </source>
</reference>
<evidence type="ECO:0000313" key="4">
    <source>
        <dbReference type="Proteomes" id="UP000218231"/>
    </source>
</evidence>
<proteinExistence type="predicted"/>
<evidence type="ECO:0000259" key="2">
    <source>
        <dbReference type="Pfam" id="PF00855"/>
    </source>
</evidence>
<feature type="compositionally biased region" description="Low complexity" evidence="1">
    <location>
        <begin position="146"/>
        <end position="156"/>
    </location>
</feature>
<name>A0A2A2KTC2_9BILA</name>
<evidence type="ECO:0000256" key="1">
    <source>
        <dbReference type="SAM" id="MobiDB-lite"/>
    </source>
</evidence>
<gene>
    <name evidence="3" type="ORF">WR25_17899</name>
</gene>
<feature type="domain" description="PWWP" evidence="2">
    <location>
        <begin position="370"/>
        <end position="449"/>
    </location>
</feature>
<feature type="compositionally biased region" description="Basic residues" evidence="1">
    <location>
        <begin position="230"/>
        <end position="239"/>
    </location>
</feature>
<dbReference type="AlphaFoldDB" id="A0A2A2KTC2"/>
<sequence length="844" mass="94764">MAATSSGRKPRTSSSMAERLNHVYSNGMVATVRFVDDEEAESKVAAEITLINVTFRHPLTNKELFDVIQRAPTPAPYSSPTKSGPKHEVTVSEPRSSNSSQSNGSSPSSAPERTPSPRTALEPEPTAPVLEVEIATSSPALDVLATPNLEPTPEPETVMAFENEGNEELLEQAPVLEPERAAITPVSHSGASQNGSITTEDGIYQSGKEDVHPQKAAMIAGRSEHEGRRKPGRKPKGQRSSRSSTGPSLNVRKIKSPGKIDFDEFQLKEAKEWQSEWISAQLRVIDSHRCYMSEMKGIVTSDKRCPMQAYRLYRNIVQYEKVLSYLDRLEGEPDIQSLPQPPWTCVTHSDNSKEITKIPPKSNPKGFFIGDYVWACYRAKEFWPAIIVNMTQLNENDKVTVEVNWIESNKYSRGYVNLDQIDPFDYGFAYRFDEKKTDKRYLSCVGTALSEFISHTRKNGFFERFLNPKLYAFLQENSIWTVDSIWPYRVAILNGKIQETKFPDPAHVCLYDQLEKRSSKALFLDQNNSMNETQAGGEPKHKKRRYSNKVLNKVVAASQEKDALRMSVNMCIYGTSIVRAENLLDKIEDFLCLPEQDKRIYEIFLRRMNVLACCGSNELNEAEDGGSSANPNYLFLSPEKLHVASNPDPLNEPHLVTNGEAVMSESKASPLWDDVFGVTSTTKRKDSGDSASTTKKDCEGVRTIKVEEYSNGNEASTSSTGQHMEMIIHNIKKEEEDENTIIAYKEAANMPPRYIMHSLHSPPKPSTSHQTHRYNGHRSANFTGHHHRSYSAGDYDEDYHPPSHKYGNPHQRHRSTNGLSEPSSSNDSNPGPGRRRKKAKEPGQ</sequence>
<feature type="compositionally biased region" description="Low complexity" evidence="1">
    <location>
        <begin position="92"/>
        <end position="109"/>
    </location>
</feature>
<organism evidence="3 4">
    <name type="scientific">Diploscapter pachys</name>
    <dbReference type="NCBI Taxonomy" id="2018661"/>
    <lineage>
        <taxon>Eukaryota</taxon>
        <taxon>Metazoa</taxon>
        <taxon>Ecdysozoa</taxon>
        <taxon>Nematoda</taxon>
        <taxon>Chromadorea</taxon>
        <taxon>Rhabditida</taxon>
        <taxon>Rhabditina</taxon>
        <taxon>Rhabditomorpha</taxon>
        <taxon>Rhabditoidea</taxon>
        <taxon>Rhabditidae</taxon>
        <taxon>Diploscapter</taxon>
    </lineage>
</organism>
<accession>A0A2A2KTC2</accession>